<reference evidence="3 4" key="1">
    <citation type="submission" date="2023-01" db="EMBL/GenBank/DDBJ databases">
        <authorList>
            <person name="Whitehead M."/>
        </authorList>
    </citation>
    <scope>NUCLEOTIDE SEQUENCE [LARGE SCALE GENOMIC DNA]</scope>
</reference>
<evidence type="ECO:0000256" key="1">
    <source>
        <dbReference type="SAM" id="MobiDB-lite"/>
    </source>
</evidence>
<proteinExistence type="predicted"/>
<dbReference type="Proteomes" id="UP001160148">
    <property type="component" value="Unassembled WGS sequence"/>
</dbReference>
<comment type="caution">
    <text evidence="3">The sequence shown here is derived from an EMBL/GenBank/DDBJ whole genome shotgun (WGS) entry which is preliminary data.</text>
</comment>
<protein>
    <recommendedName>
        <fullName evidence="2">TTF-type domain-containing protein</fullName>
    </recommendedName>
</protein>
<feature type="compositionally biased region" description="Basic and acidic residues" evidence="1">
    <location>
        <begin position="1"/>
        <end position="10"/>
    </location>
</feature>
<keyword evidence="4" id="KW-1185">Reference proteome</keyword>
<evidence type="ECO:0000313" key="4">
    <source>
        <dbReference type="Proteomes" id="UP001160148"/>
    </source>
</evidence>
<dbReference type="PANTHER" id="PTHR45749">
    <property type="match status" value="1"/>
</dbReference>
<accession>A0AAV0XQ54</accession>
<evidence type="ECO:0000259" key="2">
    <source>
        <dbReference type="SMART" id="SM00597"/>
    </source>
</evidence>
<feature type="domain" description="TTF-type" evidence="2">
    <location>
        <begin position="168"/>
        <end position="255"/>
    </location>
</feature>
<dbReference type="AlphaFoldDB" id="A0AAV0XQ54"/>
<dbReference type="EMBL" id="CARXXK010000318">
    <property type="protein sequence ID" value="CAI6370291.1"/>
    <property type="molecule type" value="Genomic_DNA"/>
</dbReference>
<sequence>MSGRDRDKFRKYMSGNEKRKKKIQREELQKKLRGTFDKYVFRSNEIIDEENALISKLDENNDHNINVKNNSIKNELNFESDNIDTDKIFNVDENTFEKCMHNTHTDLEKQINKDVNSIFDFNDPATWPEYINNDLKADIVKHRTIKIINYNFPYNDDKPYPRSFTKQYYTHNMANGEVVDRQWLVYSKLKDRVFCFCCVLFSQGKSESNLANIKEGVNDWKHLSQKLLQHERSKPHNLSLKQWLDLKIGLKSLATIDQQHLAQIEKEKNHRKAMLQRILCIIQYLSKHNDEFRGKSDVLFTKNNGKFLGLIEMLSKFDSVTMEHVRRIKNSQTHTHYLGHDIQDELINLMANEVKKKIINEIQQCKYYSIIMDCTPDTSRQEQLSIMIRTVNMYEHMNMMNLVYIK</sequence>
<evidence type="ECO:0000313" key="3">
    <source>
        <dbReference type="EMBL" id="CAI6370291.1"/>
    </source>
</evidence>
<feature type="region of interest" description="Disordered" evidence="1">
    <location>
        <begin position="1"/>
        <end position="25"/>
    </location>
</feature>
<name>A0AAV0XQ54_9HEMI</name>
<organism evidence="3 4">
    <name type="scientific">Macrosiphum euphorbiae</name>
    <name type="common">potato aphid</name>
    <dbReference type="NCBI Taxonomy" id="13131"/>
    <lineage>
        <taxon>Eukaryota</taxon>
        <taxon>Metazoa</taxon>
        <taxon>Ecdysozoa</taxon>
        <taxon>Arthropoda</taxon>
        <taxon>Hexapoda</taxon>
        <taxon>Insecta</taxon>
        <taxon>Pterygota</taxon>
        <taxon>Neoptera</taxon>
        <taxon>Paraneoptera</taxon>
        <taxon>Hemiptera</taxon>
        <taxon>Sternorrhyncha</taxon>
        <taxon>Aphidomorpha</taxon>
        <taxon>Aphidoidea</taxon>
        <taxon>Aphididae</taxon>
        <taxon>Macrosiphini</taxon>
        <taxon>Macrosiphum</taxon>
    </lineage>
</organism>
<dbReference type="InterPro" id="IPR006580">
    <property type="entry name" value="Znf_TTF"/>
</dbReference>
<gene>
    <name evidence="3" type="ORF">MEUPH1_LOCUS24422</name>
</gene>
<dbReference type="SMART" id="SM00597">
    <property type="entry name" value="ZnF_TTF"/>
    <property type="match status" value="1"/>
</dbReference>
<dbReference type="PANTHER" id="PTHR45749:SF35">
    <property type="entry name" value="AC-LIKE TRANSPOSASE-RELATED"/>
    <property type="match status" value="1"/>
</dbReference>